<evidence type="ECO:0000256" key="1">
    <source>
        <dbReference type="SAM" id="MobiDB-lite"/>
    </source>
</evidence>
<feature type="compositionally biased region" description="Low complexity" evidence="1">
    <location>
        <begin position="411"/>
        <end position="421"/>
    </location>
</feature>
<dbReference type="OrthoDB" id="10399500at2759"/>
<comment type="caution">
    <text evidence="3">The sequence shown here is derived from an EMBL/GenBank/DDBJ whole genome shotgun (WGS) entry which is preliminary data.</text>
</comment>
<feature type="region of interest" description="Disordered" evidence="1">
    <location>
        <begin position="374"/>
        <end position="421"/>
    </location>
</feature>
<evidence type="ECO:0000313" key="3">
    <source>
        <dbReference type="EMBL" id="CAG2235730.1"/>
    </source>
</evidence>
<feature type="compositionally biased region" description="Polar residues" evidence="1">
    <location>
        <begin position="374"/>
        <end position="410"/>
    </location>
</feature>
<keyword evidence="2" id="KW-0812">Transmembrane</keyword>
<feature type="compositionally biased region" description="Basic and acidic residues" evidence="1">
    <location>
        <begin position="701"/>
        <end position="711"/>
    </location>
</feature>
<keyword evidence="4" id="KW-1185">Reference proteome</keyword>
<keyword evidence="2" id="KW-0472">Membrane</keyword>
<feature type="compositionally biased region" description="Polar residues" evidence="1">
    <location>
        <begin position="295"/>
        <end position="316"/>
    </location>
</feature>
<evidence type="ECO:0000313" key="4">
    <source>
        <dbReference type="Proteomes" id="UP000683360"/>
    </source>
</evidence>
<sequence length="732" mass="80125">MSQHRKNWTESFTECSANAGRLANPDEFSACSNLSADQNIWLGQFDYETVTPWIAKIGCYNYKNNSRKAMARNSVLECYQFCQTTTFGYNNNWCSCVDEHVKVEYSKIPSAACAAGEIRDYVWLYNMTKNGGSINMNLDTHVNREKACNMQERTHLVSKDVCSSINMDKKNSPEFWTGVHRYRYKITEIVTDGNGPEVNIEDIFNCVYVRCPPKDGNGLVRNVKKCSQQLDGFACIFNGSVTSIPTVIHSLNSTFETTTSNTHESSSIQAELSLSMIVSPKVTILTNTQSSVATHIQTKTRGSIPPSNDTTQLSSDHTSEPVASTSSASESIDVSSVSAVTSDIVTQSLGNTFETTTSNTPVSSSMQFEYRSTTVSPKPTIENSDNRSVSAHIQTKTGSSILPPNVTTQLTSDHTSETFTSTSSATKGIDVSFIPAVTNTIVTLQQTVLTKRKSSVPTFQQTNIGRSTLPSNGIIPFTSDHTVEPVASTSDDVKGIDVSTVSTTNIDIITATFSSVKTSKYVTKNSKSNIMDNTTTLHSNSVQSKDLNTGLVVGVSVSILIVVIIGLLGICRLLRNRGPIKGNLEDTESPMTLDKDPNYHGIYFDSESKTSDLKNKYENDALKSSDDDMQFRLINNTQNDVKDTPDNAYAVVVKKQVTTQANNNQDKDTNIPSHTFESDNDILNQPKGSSGNESGNIYDTSEGHLDDKDPTDNTTAHISARVTGNESDYDHM</sequence>
<reference evidence="3" key="1">
    <citation type="submission" date="2021-03" db="EMBL/GenBank/DDBJ databases">
        <authorList>
            <person name="Bekaert M."/>
        </authorList>
    </citation>
    <scope>NUCLEOTIDE SEQUENCE</scope>
</reference>
<feature type="region of interest" description="Disordered" evidence="1">
    <location>
        <begin position="659"/>
        <end position="732"/>
    </location>
</feature>
<dbReference type="Proteomes" id="UP000683360">
    <property type="component" value="Unassembled WGS sequence"/>
</dbReference>
<feature type="region of interest" description="Disordered" evidence="1">
    <location>
        <begin position="295"/>
        <end position="332"/>
    </location>
</feature>
<keyword evidence="2" id="KW-1133">Transmembrane helix</keyword>
<feature type="compositionally biased region" description="Low complexity" evidence="1">
    <location>
        <begin position="320"/>
        <end position="332"/>
    </location>
</feature>
<gene>
    <name evidence="3" type="ORF">MEDL_48279</name>
</gene>
<feature type="compositionally biased region" description="Polar residues" evidence="1">
    <location>
        <begin position="712"/>
        <end position="726"/>
    </location>
</feature>
<dbReference type="EMBL" id="CAJPWZ010002326">
    <property type="protein sequence ID" value="CAG2235730.1"/>
    <property type="molecule type" value="Genomic_DNA"/>
</dbReference>
<organism evidence="3 4">
    <name type="scientific">Mytilus edulis</name>
    <name type="common">Blue mussel</name>
    <dbReference type="NCBI Taxonomy" id="6550"/>
    <lineage>
        <taxon>Eukaryota</taxon>
        <taxon>Metazoa</taxon>
        <taxon>Spiralia</taxon>
        <taxon>Lophotrochozoa</taxon>
        <taxon>Mollusca</taxon>
        <taxon>Bivalvia</taxon>
        <taxon>Autobranchia</taxon>
        <taxon>Pteriomorphia</taxon>
        <taxon>Mytilida</taxon>
        <taxon>Mytiloidea</taxon>
        <taxon>Mytilidae</taxon>
        <taxon>Mytilinae</taxon>
        <taxon>Mytilus</taxon>
    </lineage>
</organism>
<feature type="compositionally biased region" description="Polar residues" evidence="1">
    <location>
        <begin position="659"/>
        <end position="699"/>
    </location>
</feature>
<dbReference type="AlphaFoldDB" id="A0A8S3U117"/>
<accession>A0A8S3U117</accession>
<evidence type="ECO:0000256" key="2">
    <source>
        <dbReference type="SAM" id="Phobius"/>
    </source>
</evidence>
<proteinExistence type="predicted"/>
<protein>
    <submittedName>
        <fullName evidence="3">Uncharacterized protein</fullName>
    </submittedName>
</protein>
<feature type="transmembrane region" description="Helical" evidence="2">
    <location>
        <begin position="551"/>
        <end position="574"/>
    </location>
</feature>
<name>A0A8S3U117_MYTED</name>